<organism evidence="3">
    <name type="scientific">Brugia timori</name>
    <dbReference type="NCBI Taxonomy" id="42155"/>
    <lineage>
        <taxon>Eukaryota</taxon>
        <taxon>Metazoa</taxon>
        <taxon>Ecdysozoa</taxon>
        <taxon>Nematoda</taxon>
        <taxon>Chromadorea</taxon>
        <taxon>Rhabditida</taxon>
        <taxon>Spirurina</taxon>
        <taxon>Spiruromorpha</taxon>
        <taxon>Filarioidea</taxon>
        <taxon>Onchocercidae</taxon>
        <taxon>Brugia</taxon>
    </lineage>
</organism>
<reference evidence="1 2" key="2">
    <citation type="submission" date="2018-11" db="EMBL/GenBank/DDBJ databases">
        <authorList>
            <consortium name="Pathogen Informatics"/>
        </authorList>
    </citation>
    <scope>NUCLEOTIDE SEQUENCE [LARGE SCALE GENOMIC DNA]</scope>
</reference>
<reference evidence="3" key="1">
    <citation type="submission" date="2017-02" db="UniProtKB">
        <authorList>
            <consortium name="WormBaseParasite"/>
        </authorList>
    </citation>
    <scope>IDENTIFICATION</scope>
</reference>
<name>A0A0R3QHR0_9BILA</name>
<dbReference type="EMBL" id="UZAG01005468">
    <property type="protein sequence ID" value="VDO17804.1"/>
    <property type="molecule type" value="Genomic_DNA"/>
</dbReference>
<keyword evidence="2" id="KW-1185">Reference proteome</keyword>
<dbReference type="Proteomes" id="UP000280834">
    <property type="component" value="Unassembled WGS sequence"/>
</dbReference>
<proteinExistence type="predicted"/>
<evidence type="ECO:0000313" key="1">
    <source>
        <dbReference type="EMBL" id="VDO17804.1"/>
    </source>
</evidence>
<evidence type="ECO:0000313" key="3">
    <source>
        <dbReference type="WBParaSite" id="BTMF_0000592801-mRNA-1"/>
    </source>
</evidence>
<dbReference type="AlphaFoldDB" id="A0A0R3QHR0"/>
<protein>
    <submittedName>
        <fullName evidence="1 3">Uncharacterized protein</fullName>
    </submittedName>
</protein>
<evidence type="ECO:0000313" key="2">
    <source>
        <dbReference type="Proteomes" id="UP000280834"/>
    </source>
</evidence>
<accession>A0A0R3QHR0</accession>
<gene>
    <name evidence="1" type="ORF">BTMF_LOCUS5194</name>
</gene>
<dbReference type="WBParaSite" id="BTMF_0000592801-mRNA-1">
    <property type="protein sequence ID" value="BTMF_0000592801-mRNA-1"/>
    <property type="gene ID" value="BTMF_0000592801"/>
</dbReference>
<sequence length="68" mass="7713">MTRRCASCRRLSPGFRLTRGVLLKRSRREFDLGTSDLILGSELQLFAIRALVQPPRKQTHPGTTFDAI</sequence>